<sequence>MDLAVKFEDFDSTEPFLVLDMDEYDLILGMPWLENHEPWIDYSSWGVREGRQGASTSNEVLRVVETDDDFGRAGQGLRVEVPDSIYQVGNLGPHAGNEVPQAARATGEGTVGAGVGNQVPREVTQTITDEEGTAGASDVGKIVPQEVTQTITDAGVAEGAPGVGNQVPYGEVGNIVPPRKAGNQVQPKNKPGNIVPLKISAGNVVPHGIKKISGAAKVVPRDEDTRGSRRKPGLVAWPTTPVASDSEPPTKAPSAEECYHIFDGVTDRRVEAGAVKLTALPEVSELLNLDELTVEDFLAELKAGDIAELVLLRPESSSVELNSSSVMDKEVLEEFQRQRALRMGSEIIKKTGALSEGVRGRGVEESTVSTPTGQGNQARDRPRVGHEVLCHEAMASSPGAV</sequence>
<accession>A0A6A3IM28</accession>
<evidence type="ECO:0000313" key="2">
    <source>
        <dbReference type="EMBL" id="KAE8983120.1"/>
    </source>
</evidence>
<comment type="caution">
    <text evidence="2">The sequence shown here is derived from an EMBL/GenBank/DDBJ whole genome shotgun (WGS) entry which is preliminary data.</text>
</comment>
<evidence type="ECO:0000313" key="5">
    <source>
        <dbReference type="Proteomes" id="UP000435112"/>
    </source>
</evidence>
<protein>
    <submittedName>
        <fullName evidence="2">Uncharacterized protein</fullName>
    </submittedName>
</protein>
<dbReference type="InterPro" id="IPR021109">
    <property type="entry name" value="Peptidase_aspartic_dom_sf"/>
</dbReference>
<dbReference type="Proteomes" id="UP000429607">
    <property type="component" value="Unassembled WGS sequence"/>
</dbReference>
<dbReference type="CDD" id="cd00303">
    <property type="entry name" value="retropepsin_like"/>
    <property type="match status" value="1"/>
</dbReference>
<reference evidence="4 5" key="1">
    <citation type="submission" date="2018-09" db="EMBL/GenBank/DDBJ databases">
        <title>Genomic investigation of the strawberry pathogen Phytophthora fragariae indicates pathogenicity is determined by transcriptional variation in three key races.</title>
        <authorList>
            <person name="Adams T.M."/>
            <person name="Armitage A.D."/>
            <person name="Sobczyk M.K."/>
            <person name="Bates H.J."/>
            <person name="Dunwell J.M."/>
            <person name="Nellist C.F."/>
            <person name="Harrison R.J."/>
        </authorList>
    </citation>
    <scope>NUCLEOTIDE SEQUENCE [LARGE SCALE GENOMIC DNA]</scope>
    <source>
        <strain evidence="3 4">SCRP249</strain>
        <strain evidence="2 5">SCRP324</strain>
    </source>
</reference>
<dbReference type="Proteomes" id="UP000435112">
    <property type="component" value="Unassembled WGS sequence"/>
</dbReference>
<name>A0A6A3IM28_9STRA</name>
<dbReference type="AlphaFoldDB" id="A0A6A3IM28"/>
<evidence type="ECO:0000256" key="1">
    <source>
        <dbReference type="SAM" id="MobiDB-lite"/>
    </source>
</evidence>
<evidence type="ECO:0000313" key="3">
    <source>
        <dbReference type="EMBL" id="KAE8984524.1"/>
    </source>
</evidence>
<evidence type="ECO:0000313" key="4">
    <source>
        <dbReference type="Proteomes" id="UP000429607"/>
    </source>
</evidence>
<dbReference type="Gene3D" id="2.40.70.10">
    <property type="entry name" value="Acid Proteases"/>
    <property type="match status" value="1"/>
</dbReference>
<dbReference type="EMBL" id="QXFV01002690">
    <property type="protein sequence ID" value="KAE8984524.1"/>
    <property type="molecule type" value="Genomic_DNA"/>
</dbReference>
<feature type="region of interest" description="Disordered" evidence="1">
    <location>
        <begin position="218"/>
        <end position="254"/>
    </location>
</feature>
<feature type="compositionally biased region" description="Polar residues" evidence="1">
    <location>
        <begin position="366"/>
        <end position="377"/>
    </location>
</feature>
<organism evidence="2 5">
    <name type="scientific">Phytophthora rubi</name>
    <dbReference type="NCBI Taxonomy" id="129364"/>
    <lineage>
        <taxon>Eukaryota</taxon>
        <taxon>Sar</taxon>
        <taxon>Stramenopiles</taxon>
        <taxon>Oomycota</taxon>
        <taxon>Peronosporomycetes</taxon>
        <taxon>Peronosporales</taxon>
        <taxon>Peronosporaceae</taxon>
        <taxon>Phytophthora</taxon>
    </lineage>
</organism>
<gene>
    <name evidence="3" type="ORF">PR001_g23147</name>
    <name evidence="2" type="ORF">PR002_g23330</name>
</gene>
<dbReference type="EMBL" id="QXFU01002652">
    <property type="protein sequence ID" value="KAE8983120.1"/>
    <property type="molecule type" value="Genomic_DNA"/>
</dbReference>
<proteinExistence type="predicted"/>
<feature type="region of interest" description="Disordered" evidence="1">
    <location>
        <begin position="356"/>
        <end position="382"/>
    </location>
</feature>
<dbReference type="OrthoDB" id="129198at2759"/>